<dbReference type="EMBL" id="CAKKNE010000005">
    <property type="protein sequence ID" value="CAH0376605.1"/>
    <property type="molecule type" value="Genomic_DNA"/>
</dbReference>
<reference evidence="1" key="1">
    <citation type="submission" date="2021-11" db="EMBL/GenBank/DDBJ databases">
        <authorList>
            <consortium name="Genoscope - CEA"/>
            <person name="William W."/>
        </authorList>
    </citation>
    <scope>NUCLEOTIDE SEQUENCE</scope>
</reference>
<sequence length="112" mass="12042">MAYKVAKSEAPRLFAFIKRLQFSFDPFSTESTAVREAWRQLTSPTLQAANPKCKVDVISARGVAPAMEAEFVDGATRPIAASGAAANLVGELYRTAHSISLDYALKGKPPPT</sequence>
<evidence type="ECO:0000313" key="2">
    <source>
        <dbReference type="Proteomes" id="UP000789595"/>
    </source>
</evidence>
<dbReference type="Proteomes" id="UP000789595">
    <property type="component" value="Unassembled WGS sequence"/>
</dbReference>
<dbReference type="Gene3D" id="3.40.30.10">
    <property type="entry name" value="Glutaredoxin"/>
    <property type="match status" value="1"/>
</dbReference>
<name>A0A8J2WQM6_9STRA</name>
<evidence type="ECO:0000313" key="1">
    <source>
        <dbReference type="EMBL" id="CAH0376605.1"/>
    </source>
</evidence>
<comment type="caution">
    <text evidence="1">The sequence shown here is derived from an EMBL/GenBank/DDBJ whole genome shotgun (WGS) entry which is preliminary data.</text>
</comment>
<dbReference type="SUPFAM" id="SSF52833">
    <property type="entry name" value="Thioredoxin-like"/>
    <property type="match status" value="1"/>
</dbReference>
<keyword evidence="2" id="KW-1185">Reference proteome</keyword>
<proteinExistence type="predicted"/>
<dbReference type="InterPro" id="IPR036249">
    <property type="entry name" value="Thioredoxin-like_sf"/>
</dbReference>
<protein>
    <submittedName>
        <fullName evidence="1">Uncharacterized protein</fullName>
    </submittedName>
</protein>
<gene>
    <name evidence="1" type="ORF">PECAL_5P12050</name>
</gene>
<dbReference type="AlphaFoldDB" id="A0A8J2WQM6"/>
<accession>A0A8J2WQM6</accession>
<organism evidence="1 2">
    <name type="scientific">Pelagomonas calceolata</name>
    <dbReference type="NCBI Taxonomy" id="35677"/>
    <lineage>
        <taxon>Eukaryota</taxon>
        <taxon>Sar</taxon>
        <taxon>Stramenopiles</taxon>
        <taxon>Ochrophyta</taxon>
        <taxon>Pelagophyceae</taxon>
        <taxon>Pelagomonadales</taxon>
        <taxon>Pelagomonadaceae</taxon>
        <taxon>Pelagomonas</taxon>
    </lineage>
</organism>